<dbReference type="EMBL" id="JAJSOF020000033">
    <property type="protein sequence ID" value="KAJ4429763.1"/>
    <property type="molecule type" value="Genomic_DNA"/>
</dbReference>
<proteinExistence type="predicted"/>
<name>A0ABQ8S6V1_PERAM</name>
<keyword evidence="2" id="KW-1185">Reference proteome</keyword>
<evidence type="ECO:0000313" key="2">
    <source>
        <dbReference type="Proteomes" id="UP001148838"/>
    </source>
</evidence>
<gene>
    <name evidence="1" type="ORF">ANN_21967</name>
</gene>
<reference evidence="1 2" key="1">
    <citation type="journal article" date="2022" name="Allergy">
        <title>Genome assembly and annotation of Periplaneta americana reveal a comprehensive cockroach allergen profile.</title>
        <authorList>
            <person name="Wang L."/>
            <person name="Xiong Q."/>
            <person name="Saelim N."/>
            <person name="Wang L."/>
            <person name="Nong W."/>
            <person name="Wan A.T."/>
            <person name="Shi M."/>
            <person name="Liu X."/>
            <person name="Cao Q."/>
            <person name="Hui J.H.L."/>
            <person name="Sookrung N."/>
            <person name="Leung T.F."/>
            <person name="Tungtrongchitr A."/>
            <person name="Tsui S.K.W."/>
        </authorList>
    </citation>
    <scope>NUCLEOTIDE SEQUENCE [LARGE SCALE GENOMIC DNA]</scope>
    <source>
        <strain evidence="1">PWHHKU_190912</strain>
    </source>
</reference>
<organism evidence="1 2">
    <name type="scientific">Periplaneta americana</name>
    <name type="common">American cockroach</name>
    <name type="synonym">Blatta americana</name>
    <dbReference type="NCBI Taxonomy" id="6978"/>
    <lineage>
        <taxon>Eukaryota</taxon>
        <taxon>Metazoa</taxon>
        <taxon>Ecdysozoa</taxon>
        <taxon>Arthropoda</taxon>
        <taxon>Hexapoda</taxon>
        <taxon>Insecta</taxon>
        <taxon>Pterygota</taxon>
        <taxon>Neoptera</taxon>
        <taxon>Polyneoptera</taxon>
        <taxon>Dictyoptera</taxon>
        <taxon>Blattodea</taxon>
        <taxon>Blattoidea</taxon>
        <taxon>Blattidae</taxon>
        <taxon>Blattinae</taxon>
        <taxon>Periplaneta</taxon>
    </lineage>
</organism>
<comment type="caution">
    <text evidence="1">The sequence shown here is derived from an EMBL/GenBank/DDBJ whole genome shotgun (WGS) entry which is preliminary data.</text>
</comment>
<accession>A0ABQ8S6V1</accession>
<sequence>MLPDVRYYPTLPYKLRTRIINWRYLGGATDSKNENFHLLLTIALDESTDRKDTAQLAVVILKTTFKTAHHVDTKSPCILIEARVTVGIGPAPTAQALRNKSFEVHEEVHCIASEGCGIRRADIVALDKTNSKGFMLDPTVRFEMNQTQPS</sequence>
<protein>
    <submittedName>
        <fullName evidence="1">Uncharacterized protein</fullName>
    </submittedName>
</protein>
<dbReference type="Proteomes" id="UP001148838">
    <property type="component" value="Unassembled WGS sequence"/>
</dbReference>
<evidence type="ECO:0000313" key="1">
    <source>
        <dbReference type="EMBL" id="KAJ4429763.1"/>
    </source>
</evidence>